<comment type="subcellular location">
    <subcellularLocation>
        <location evidence="1">Membrane</location>
        <topology evidence="1">Multi-pass membrane protein</topology>
    </subcellularLocation>
</comment>
<dbReference type="EMBL" id="JAAOMA010000055">
    <property type="protein sequence ID" value="NHR08277.1"/>
    <property type="molecule type" value="Genomic_DNA"/>
</dbReference>
<comment type="caution">
    <text evidence="7">The sequence shown here is derived from an EMBL/GenBank/DDBJ whole genome shotgun (WGS) entry which is preliminary data.</text>
</comment>
<feature type="transmembrane region" description="Helical" evidence="6">
    <location>
        <begin position="257"/>
        <end position="282"/>
    </location>
</feature>
<feature type="transmembrane region" description="Helical" evidence="6">
    <location>
        <begin position="158"/>
        <end position="177"/>
    </location>
</feature>
<evidence type="ECO:0000313" key="8">
    <source>
        <dbReference type="Proteomes" id="UP001515641"/>
    </source>
</evidence>
<feature type="transmembrane region" description="Helical" evidence="6">
    <location>
        <begin position="28"/>
        <end position="47"/>
    </location>
</feature>
<dbReference type="PIRSF" id="PIRSF006060">
    <property type="entry name" value="AA_transporter"/>
    <property type="match status" value="1"/>
</dbReference>
<dbReference type="PANTHER" id="PTHR43243">
    <property type="entry name" value="INNER MEMBRANE TRANSPORTER YGJI-RELATED"/>
    <property type="match status" value="1"/>
</dbReference>
<evidence type="ECO:0000256" key="5">
    <source>
        <dbReference type="ARBA" id="ARBA00023136"/>
    </source>
</evidence>
<feature type="transmembrane region" description="Helical" evidence="6">
    <location>
        <begin position="217"/>
        <end position="236"/>
    </location>
</feature>
<dbReference type="Proteomes" id="UP001515641">
    <property type="component" value="Unassembled WGS sequence"/>
</dbReference>
<keyword evidence="4 6" id="KW-1133">Transmembrane helix</keyword>
<dbReference type="InterPro" id="IPR002293">
    <property type="entry name" value="AA/rel_permease1"/>
</dbReference>
<keyword evidence="3 6" id="KW-0812">Transmembrane</keyword>
<feature type="transmembrane region" description="Helical" evidence="6">
    <location>
        <begin position="435"/>
        <end position="454"/>
    </location>
</feature>
<evidence type="ECO:0000256" key="3">
    <source>
        <dbReference type="ARBA" id="ARBA00022692"/>
    </source>
</evidence>
<sequence length="465" mass="49855">MSLMRKKSVQGMLATAQTSRGLRKELSAFDLTMLGIGAIIGTGIFVLTGTGATVAGPGLVLSFVISAFACGFAALCYAEFASMLPVSGSTYTYAYATLGEMIAWIIGWDLLLEYLLASSAVSVGWSGYFQSLLSGFGVTLPEYLTAAAGSLPGKQTLFNLPAFCVALMITALLAFGIKESKRVNNVVVLIKVGVVLLFIGIGVWHVKPVNWQPALPFGFSGVFHGAAIVFFSFIGFDAVTCAAEEVKNPAKDIPRGVIWSLGVCSLLYVVVAAIMTGIVPYMQFAGVDHPVSLALQVAKLDWFAGFVDLGAILGMMTVILVMTYGQTRILFAMSRDGLLPKIFSEVNPKYGTPYKATWLIGSIIALLAGFVPLHTLAELVNIGTLAAFTLIALSVIVLRKREPNLPRKFVCPGVPYIPTLAILCCGFLMTQLSLLTWLCFMAWLLIGLVVYFGYSRRNSLLNNPA</sequence>
<proteinExistence type="predicted"/>
<evidence type="ECO:0000256" key="6">
    <source>
        <dbReference type="SAM" id="Phobius"/>
    </source>
</evidence>
<evidence type="ECO:0000256" key="2">
    <source>
        <dbReference type="ARBA" id="ARBA00022448"/>
    </source>
</evidence>
<keyword evidence="8" id="KW-1185">Reference proteome</keyword>
<organism evidence="7 8">
    <name type="scientific">Chromobacterium fluminis</name>
    <dbReference type="NCBI Taxonomy" id="3044269"/>
    <lineage>
        <taxon>Bacteria</taxon>
        <taxon>Pseudomonadati</taxon>
        <taxon>Pseudomonadota</taxon>
        <taxon>Betaproteobacteria</taxon>
        <taxon>Neisseriales</taxon>
        <taxon>Chromobacteriaceae</taxon>
        <taxon>Chromobacterium</taxon>
    </lineage>
</organism>
<keyword evidence="5 6" id="KW-0472">Membrane</keyword>
<feature type="transmembrane region" description="Helical" evidence="6">
    <location>
        <begin position="186"/>
        <end position="205"/>
    </location>
</feature>
<feature type="transmembrane region" description="Helical" evidence="6">
    <location>
        <begin position="379"/>
        <end position="398"/>
    </location>
</feature>
<feature type="transmembrane region" description="Helical" evidence="6">
    <location>
        <begin position="302"/>
        <end position="325"/>
    </location>
</feature>
<dbReference type="Gene3D" id="1.20.1740.10">
    <property type="entry name" value="Amino acid/polyamine transporter I"/>
    <property type="match status" value="1"/>
</dbReference>
<evidence type="ECO:0000313" key="7">
    <source>
        <dbReference type="EMBL" id="NHR08277.1"/>
    </source>
</evidence>
<gene>
    <name evidence="7" type="ORF">HA052_24090</name>
</gene>
<accession>A0ABX0LFJ4</accession>
<feature type="transmembrane region" description="Helical" evidence="6">
    <location>
        <begin position="59"/>
        <end position="80"/>
    </location>
</feature>
<dbReference type="PANTHER" id="PTHR43243:SF4">
    <property type="entry name" value="CATIONIC AMINO ACID TRANSPORTER 4"/>
    <property type="match status" value="1"/>
</dbReference>
<evidence type="ECO:0000256" key="1">
    <source>
        <dbReference type="ARBA" id="ARBA00004141"/>
    </source>
</evidence>
<name>A0ABX0LFJ4_9NEIS</name>
<feature type="transmembrane region" description="Helical" evidence="6">
    <location>
        <begin position="410"/>
        <end position="429"/>
    </location>
</feature>
<evidence type="ECO:0000256" key="4">
    <source>
        <dbReference type="ARBA" id="ARBA00022989"/>
    </source>
</evidence>
<keyword evidence="2" id="KW-0813">Transport</keyword>
<protein>
    <submittedName>
        <fullName evidence="7">Amino acid permease</fullName>
    </submittedName>
</protein>
<feature type="transmembrane region" description="Helical" evidence="6">
    <location>
        <begin position="356"/>
        <end position="373"/>
    </location>
</feature>
<dbReference type="Pfam" id="PF13520">
    <property type="entry name" value="AA_permease_2"/>
    <property type="match status" value="1"/>
</dbReference>
<reference evidence="7 8" key="1">
    <citation type="submission" date="2020-03" db="EMBL/GenBank/DDBJ databases">
        <title>Draft genome sequence of environmentally isolated cultures.</title>
        <authorList>
            <person name="Wilson H.S."/>
            <person name="De Leon M.E."/>
        </authorList>
    </citation>
    <scope>NUCLEOTIDE SEQUENCE [LARGE SCALE GENOMIC DNA]</scope>
    <source>
        <strain evidence="7 8">HSC-31F16</strain>
    </source>
</reference>